<keyword evidence="1" id="KW-1133">Transmembrane helix</keyword>
<comment type="caution">
    <text evidence="2">The sequence shown here is derived from an EMBL/GenBank/DDBJ whole genome shotgun (WGS) entry which is preliminary data.</text>
</comment>
<evidence type="ECO:0000256" key="1">
    <source>
        <dbReference type="SAM" id="Phobius"/>
    </source>
</evidence>
<dbReference type="InterPro" id="IPR009937">
    <property type="entry name" value="Phage_holin_3_6"/>
</dbReference>
<reference evidence="2 3" key="1">
    <citation type="submission" date="2019-09" db="EMBL/GenBank/DDBJ databases">
        <title>Genome sequence of Rhodovastum atsumiense, a diverse member of the Acetobacteraceae family of non-sulfur purple photosynthetic bacteria.</title>
        <authorList>
            <person name="Meyer T."/>
            <person name="Kyndt J."/>
        </authorList>
    </citation>
    <scope>NUCLEOTIDE SEQUENCE [LARGE SCALE GENOMIC DNA]</scope>
    <source>
        <strain evidence="2 3">DSM 21279</strain>
    </source>
</reference>
<keyword evidence="1" id="KW-0812">Transmembrane</keyword>
<proteinExistence type="predicted"/>
<name>A0A5M6ITN5_9PROT</name>
<protein>
    <recommendedName>
        <fullName evidence="4">Phage holin family protein</fullName>
    </recommendedName>
</protein>
<accession>A0A5M6ITN5</accession>
<sequence length="144" mass="15332">MRTVSLARVAAQAEILRLRRQGRRTAIRAALGAVAGIFLIAALAALHVAAVLALVPRFEPITAVLIVAGGDVVIMVVLGLLALRDRPDRIEREAEEVKHTALVQLQETVAMAALVGPALRMVGGRKLYGITLAALTARYLGARR</sequence>
<evidence type="ECO:0008006" key="4">
    <source>
        <dbReference type="Google" id="ProtNLM"/>
    </source>
</evidence>
<keyword evidence="1" id="KW-0472">Membrane</keyword>
<keyword evidence="3" id="KW-1185">Reference proteome</keyword>
<evidence type="ECO:0000313" key="3">
    <source>
        <dbReference type="Proteomes" id="UP000325255"/>
    </source>
</evidence>
<feature type="transmembrane region" description="Helical" evidence="1">
    <location>
        <begin position="61"/>
        <end position="83"/>
    </location>
</feature>
<dbReference type="Proteomes" id="UP000325255">
    <property type="component" value="Unassembled WGS sequence"/>
</dbReference>
<gene>
    <name evidence="2" type="ORF">F1189_12840</name>
</gene>
<evidence type="ECO:0000313" key="2">
    <source>
        <dbReference type="EMBL" id="KAA5611680.1"/>
    </source>
</evidence>
<dbReference type="RefSeq" id="WP_150041221.1">
    <property type="nucleotide sequence ID" value="NZ_OW485601.1"/>
</dbReference>
<dbReference type="Pfam" id="PF07332">
    <property type="entry name" value="Phage_holin_3_6"/>
    <property type="match status" value="1"/>
</dbReference>
<dbReference type="AlphaFoldDB" id="A0A5M6ITN5"/>
<dbReference type="EMBL" id="VWPK01000018">
    <property type="protein sequence ID" value="KAA5611680.1"/>
    <property type="molecule type" value="Genomic_DNA"/>
</dbReference>
<feature type="transmembrane region" description="Helical" evidence="1">
    <location>
        <begin position="29"/>
        <end position="55"/>
    </location>
</feature>
<dbReference type="OrthoDB" id="7272123at2"/>
<organism evidence="2 3">
    <name type="scientific">Rhodovastum atsumiense</name>
    <dbReference type="NCBI Taxonomy" id="504468"/>
    <lineage>
        <taxon>Bacteria</taxon>
        <taxon>Pseudomonadati</taxon>
        <taxon>Pseudomonadota</taxon>
        <taxon>Alphaproteobacteria</taxon>
        <taxon>Acetobacterales</taxon>
        <taxon>Acetobacteraceae</taxon>
        <taxon>Rhodovastum</taxon>
    </lineage>
</organism>